<keyword evidence="3 10" id="KW-0812">Transmembrane</keyword>
<evidence type="ECO:0000259" key="11">
    <source>
        <dbReference type="Pfam" id="PF07714"/>
    </source>
</evidence>
<dbReference type="PANTHER" id="PTHR48053">
    <property type="entry name" value="LEUCINE RICH REPEAT FAMILY PROTEIN, EXPRESSED"/>
    <property type="match status" value="1"/>
</dbReference>
<evidence type="ECO:0000256" key="5">
    <source>
        <dbReference type="ARBA" id="ARBA00022737"/>
    </source>
</evidence>
<evidence type="ECO:0000256" key="7">
    <source>
        <dbReference type="ARBA" id="ARBA00023136"/>
    </source>
</evidence>
<dbReference type="Gene3D" id="3.80.10.10">
    <property type="entry name" value="Ribonuclease Inhibitor"/>
    <property type="match status" value="2"/>
</dbReference>
<dbReference type="FunFam" id="3.80.10.10:FF:000095">
    <property type="entry name" value="LRR receptor-like serine/threonine-protein kinase GSO1"/>
    <property type="match status" value="1"/>
</dbReference>
<evidence type="ECO:0000256" key="8">
    <source>
        <dbReference type="ARBA" id="ARBA00023170"/>
    </source>
</evidence>
<evidence type="ECO:0000256" key="3">
    <source>
        <dbReference type="ARBA" id="ARBA00022692"/>
    </source>
</evidence>
<feature type="transmembrane region" description="Helical" evidence="10">
    <location>
        <begin position="417"/>
        <end position="437"/>
    </location>
</feature>
<evidence type="ECO:0000256" key="9">
    <source>
        <dbReference type="PROSITE-ProRule" id="PRU10141"/>
    </source>
</evidence>
<dbReference type="SUPFAM" id="SSF52047">
    <property type="entry name" value="RNI-like"/>
    <property type="match status" value="1"/>
</dbReference>
<evidence type="ECO:0000256" key="4">
    <source>
        <dbReference type="ARBA" id="ARBA00022729"/>
    </source>
</evidence>
<dbReference type="OrthoDB" id="676979at2759"/>
<dbReference type="InterPro" id="IPR032675">
    <property type="entry name" value="LRR_dom_sf"/>
</dbReference>
<keyword evidence="7 10" id="KW-0472">Membrane</keyword>
<reference evidence="12 13" key="1">
    <citation type="submission" date="2016-09" db="EMBL/GenBank/DDBJ databases">
        <title>The draft genome of Dichanthelium oligosanthes: A C3 panicoid grass species.</title>
        <authorList>
            <person name="Studer A.J."/>
            <person name="Schnable J.C."/>
            <person name="Brutnell T.P."/>
        </authorList>
    </citation>
    <scope>NUCLEOTIDE SEQUENCE [LARGE SCALE GENOMIC DNA]</scope>
    <source>
        <strain evidence="13">cv. Kellogg 1175</strain>
        <tissue evidence="12">Leaf</tissue>
    </source>
</reference>
<dbReference type="GO" id="GO:0004674">
    <property type="term" value="F:protein serine/threonine kinase activity"/>
    <property type="evidence" value="ECO:0007669"/>
    <property type="project" value="UniProtKB-EC"/>
</dbReference>
<feature type="domain" description="Serine-threonine/tyrosine-protein kinase catalytic" evidence="11">
    <location>
        <begin position="474"/>
        <end position="535"/>
    </location>
</feature>
<dbReference type="InterPro" id="IPR001611">
    <property type="entry name" value="Leu-rich_rpt"/>
</dbReference>
<evidence type="ECO:0000256" key="6">
    <source>
        <dbReference type="ARBA" id="ARBA00022989"/>
    </source>
</evidence>
<keyword evidence="6 10" id="KW-1133">Transmembrane helix</keyword>
<keyword evidence="9" id="KW-0067">ATP-binding</keyword>
<dbReference type="Proteomes" id="UP000095767">
    <property type="component" value="Unassembled WGS sequence"/>
</dbReference>
<keyword evidence="9" id="KW-0547">Nucleotide-binding</keyword>
<gene>
    <name evidence="12" type="ORF">BAE44_0007399</name>
</gene>
<feature type="binding site" evidence="9">
    <location>
        <position position="502"/>
    </location>
    <ligand>
        <name>ATP</name>
        <dbReference type="ChEBI" id="CHEBI:30616"/>
    </ligand>
</feature>
<dbReference type="Pfam" id="PF00560">
    <property type="entry name" value="LRR_1"/>
    <property type="match status" value="6"/>
</dbReference>
<proteinExistence type="predicted"/>
<keyword evidence="5" id="KW-0677">Repeat</keyword>
<keyword evidence="13" id="KW-1185">Reference proteome</keyword>
<dbReference type="SUPFAM" id="SSF56112">
    <property type="entry name" value="Protein kinase-like (PK-like)"/>
    <property type="match status" value="1"/>
</dbReference>
<dbReference type="Gene3D" id="3.30.200.20">
    <property type="entry name" value="Phosphorylase Kinase, domain 1"/>
    <property type="match status" value="1"/>
</dbReference>
<comment type="caution">
    <text evidence="12">The sequence shown here is derived from an EMBL/GenBank/DDBJ whole genome shotgun (WGS) entry which is preliminary data.</text>
</comment>
<dbReference type="EMBL" id="LWDX02023065">
    <property type="protein sequence ID" value="OEL31583.1"/>
    <property type="molecule type" value="Genomic_DNA"/>
</dbReference>
<evidence type="ECO:0000256" key="2">
    <source>
        <dbReference type="ARBA" id="ARBA00022614"/>
    </source>
</evidence>
<dbReference type="InterPro" id="IPR051716">
    <property type="entry name" value="Plant_RL_S/T_kinase"/>
</dbReference>
<keyword evidence="8 12" id="KW-0675">Receptor</keyword>
<sequence>MACALKGGRRGRVVELELGELNLLGTVTPALGNLTYLRRLGLSRNRFHGVLPPELEIQQNNFSGVLPPDVGSKLPKLTDFLVSQNNFHGVLPSSLCNASMLQEIQTNDNFLPGTIPQCLGIHLSNMSIVALAANQFEITDDGDWGFMTSLTNCSNLKELEISANKLHGVLPDSIGNLSTGTKSINIANNNITGKITEGKGNLINLRELYMEYNMIIGPIPASLGKLKMLTELHILNNALSGSIPETLGNLTKLATLTLGTNVISGAIPDSLCNCPLEVLDLSYNNLSGPIPKEIFSISSLSSFLHLSHNSLFGTLPSEVGNLKNLGDLDFSNNRISGEIPTSIGDCQSLEYLITSGNILEGTIPLSLSEVPKIGVFLNLTTTLIIGNDGLCGVIPLLKLPLCSNHTSKKLHRKLDMIVSLCCAFAFVTLVFALSLLYQKSQKTKANLQRAVMGEQYMRVCYAELASATGDFSSNNLIGAGSFGTIYKGTMRDKGRGVVVAVKILNLMQRGARQSFIATCETLRCARHRNLVKILTKYLIFVGFQSMDWATKSPPMAMEFCCWRCSREKRPTDREFGEAIGLRKYVQNALPDRVSTVVDQRLLTETKDGEAAGISGNRDMRIAGVSSILDVGICCSEEMPTDRPPIGEALKKLQTIKDKFLKNLCSEGASSSR</sequence>
<dbReference type="Pfam" id="PF07714">
    <property type="entry name" value="PK_Tyr_Ser-Thr"/>
    <property type="match status" value="1"/>
</dbReference>
<dbReference type="GO" id="GO:0005524">
    <property type="term" value="F:ATP binding"/>
    <property type="evidence" value="ECO:0007669"/>
    <property type="project" value="UniProtKB-UniRule"/>
</dbReference>
<comment type="subcellular location">
    <subcellularLocation>
        <location evidence="1">Cell membrane</location>
        <topology evidence="1">Single-pass membrane protein</topology>
    </subcellularLocation>
</comment>
<evidence type="ECO:0000313" key="13">
    <source>
        <dbReference type="Proteomes" id="UP000095767"/>
    </source>
</evidence>
<dbReference type="InterPro" id="IPR017441">
    <property type="entry name" value="Protein_kinase_ATP_BS"/>
</dbReference>
<keyword evidence="12" id="KW-0808">Transferase</keyword>
<dbReference type="InterPro" id="IPR001245">
    <property type="entry name" value="Ser-Thr/Tyr_kinase_cat_dom"/>
</dbReference>
<keyword evidence="2" id="KW-0433">Leucine-rich repeat</keyword>
<evidence type="ECO:0000256" key="10">
    <source>
        <dbReference type="SAM" id="Phobius"/>
    </source>
</evidence>
<keyword evidence="4" id="KW-0732">Signal</keyword>
<name>A0A1E5W2H9_9POAL</name>
<dbReference type="AlphaFoldDB" id="A0A1E5W2H9"/>
<dbReference type="GO" id="GO:0005886">
    <property type="term" value="C:plasma membrane"/>
    <property type="evidence" value="ECO:0007669"/>
    <property type="project" value="UniProtKB-SubCell"/>
</dbReference>
<evidence type="ECO:0000256" key="1">
    <source>
        <dbReference type="ARBA" id="ARBA00004162"/>
    </source>
</evidence>
<dbReference type="PROSITE" id="PS00107">
    <property type="entry name" value="PROTEIN_KINASE_ATP"/>
    <property type="match status" value="1"/>
</dbReference>
<evidence type="ECO:0000313" key="12">
    <source>
        <dbReference type="EMBL" id="OEL31583.1"/>
    </source>
</evidence>
<keyword evidence="12" id="KW-0418">Kinase</keyword>
<dbReference type="Gene3D" id="1.10.510.10">
    <property type="entry name" value="Transferase(Phosphotransferase) domain 1"/>
    <property type="match status" value="1"/>
</dbReference>
<dbReference type="InterPro" id="IPR011009">
    <property type="entry name" value="Kinase-like_dom_sf"/>
</dbReference>
<dbReference type="PANTHER" id="PTHR48053:SF151">
    <property type="entry name" value="OS02G0216000 PROTEIN"/>
    <property type="match status" value="1"/>
</dbReference>
<dbReference type="STRING" id="888268.A0A1E5W2H9"/>
<protein>
    <submittedName>
        <fullName evidence="12">Putative LRR receptor-like serine/threonine-protein kinase</fullName>
    </submittedName>
</protein>
<organism evidence="12 13">
    <name type="scientific">Dichanthelium oligosanthes</name>
    <dbReference type="NCBI Taxonomy" id="888268"/>
    <lineage>
        <taxon>Eukaryota</taxon>
        <taxon>Viridiplantae</taxon>
        <taxon>Streptophyta</taxon>
        <taxon>Embryophyta</taxon>
        <taxon>Tracheophyta</taxon>
        <taxon>Spermatophyta</taxon>
        <taxon>Magnoliopsida</taxon>
        <taxon>Liliopsida</taxon>
        <taxon>Poales</taxon>
        <taxon>Poaceae</taxon>
        <taxon>PACMAD clade</taxon>
        <taxon>Panicoideae</taxon>
        <taxon>Panicodae</taxon>
        <taxon>Paniceae</taxon>
        <taxon>Dichantheliinae</taxon>
        <taxon>Dichanthelium</taxon>
    </lineage>
</organism>
<accession>A0A1E5W2H9</accession>